<dbReference type="InterPro" id="IPR005491">
    <property type="entry name" value="ENT_dom"/>
</dbReference>
<dbReference type="RefSeq" id="WP_190351340.1">
    <property type="nucleotide sequence ID" value="NZ_JACJPY010000038.1"/>
</dbReference>
<feature type="domain" description="ENT" evidence="3">
    <location>
        <begin position="471"/>
        <end position="565"/>
    </location>
</feature>
<dbReference type="InterPro" id="IPR018490">
    <property type="entry name" value="cNMP-bd_dom_sf"/>
</dbReference>
<dbReference type="InterPro" id="IPR014710">
    <property type="entry name" value="RmlC-like_jellyroll"/>
</dbReference>
<dbReference type="AlphaFoldDB" id="A0A926Z8E5"/>
<dbReference type="SUPFAM" id="SSF51206">
    <property type="entry name" value="cAMP-binding domain-like"/>
    <property type="match status" value="1"/>
</dbReference>
<organism evidence="4 5">
    <name type="scientific">Pseudanabaena cinerea FACHB-1277</name>
    <dbReference type="NCBI Taxonomy" id="2949581"/>
    <lineage>
        <taxon>Bacteria</taxon>
        <taxon>Bacillati</taxon>
        <taxon>Cyanobacteriota</taxon>
        <taxon>Cyanophyceae</taxon>
        <taxon>Pseudanabaenales</taxon>
        <taxon>Pseudanabaenaceae</taxon>
        <taxon>Pseudanabaena</taxon>
        <taxon>Pseudanabaena cinerea</taxon>
    </lineage>
</organism>
<comment type="caution">
    <text evidence="4">The sequence shown here is derived from an EMBL/GenBank/DDBJ whole genome shotgun (WGS) entry which is preliminary data.</text>
</comment>
<evidence type="ECO:0000259" key="2">
    <source>
        <dbReference type="PROSITE" id="PS50042"/>
    </source>
</evidence>
<keyword evidence="5" id="KW-1185">Reference proteome</keyword>
<dbReference type="PROSITE" id="PS51138">
    <property type="entry name" value="ENT"/>
    <property type="match status" value="1"/>
</dbReference>
<feature type="transmembrane region" description="Helical" evidence="1">
    <location>
        <begin position="366"/>
        <end position="387"/>
    </location>
</feature>
<dbReference type="InterPro" id="IPR017896">
    <property type="entry name" value="4Fe4S_Fe-S-bd"/>
</dbReference>
<feature type="transmembrane region" description="Helical" evidence="1">
    <location>
        <begin position="269"/>
        <end position="287"/>
    </location>
</feature>
<feature type="domain" description="Cyclic nucleotide-binding" evidence="2">
    <location>
        <begin position="794"/>
        <end position="897"/>
    </location>
</feature>
<dbReference type="InterPro" id="IPR000595">
    <property type="entry name" value="cNMP-bd_dom"/>
</dbReference>
<feature type="transmembrane region" description="Helical" evidence="1">
    <location>
        <begin position="142"/>
        <end position="161"/>
    </location>
</feature>
<evidence type="ECO:0000313" key="5">
    <source>
        <dbReference type="Proteomes" id="UP000631421"/>
    </source>
</evidence>
<sequence>MISHISEQQMRKVRWLLTCAWLLLIASLFYDPISPLITTPNQTWSPFRIRSEDCIPVQNVCLDLQPYPLGAPIFWGMVVPSAIFILLVFGHELWRRICPLSFLSQIPRALGWQRQIKRTDSKTGKVRYEIPKVKKDSWLGKNYLYLQFGLLFIGLCSRILFINGDAIALGLWLLMTIAAAVTVGYLYGGKTWCNYFCPMAPVQKIYAEPSALLATKAHMSEVPITQSMCRTITNDGKEQSACVACQNPCIDIDSERSYWDGIEKPESQFLYYCYLGLVVGYFFYYYLYAGSWDYYFSGAWAMESNSLQKLMSSGLYLYNQALPIPKILAVPLILGLFTGLGYIFGTLSERLYRSYLNFAKQKTSNLLVRHYLFSVTTFIAFNLFFIFGGRPFIRLLPNFFQETIDVLVVLLSTLWLSRTLKREPELYAREGLAGRFRKQLLKMNFPLQEYFKDRDVDDLNPHEVYVLAKVLPGFTKQKRYEAYKGVLRESLEEGYTNSASSLELLRQLRTELDISDTEHRNLLEELGVEDPQLLDPNRQRNLENLVRISGYRKALERLVYLQNLDTDTASQQLVQAYNISPAEEREITQGFDRDATLKQKSNFYLDRLAQLLQSYHNLNQRCLLEHRPAVSLLLEAIRRKQKILVLALLEAIANLPPHEGNEIASNLGKLAPMVLQDVLEEPNGTWLTKIPPSQIELLNQPSANSVCSVAIAVSEVIDTLTPLLLEPNPLIQSVSLYLLQILDFAASRVYAVDIESQHTLVQETIALILKNTQSQPLANFEKLERVVYLFNSDFFQSLDNEILMELCDRAYVKSYSENEHITEAGDTCRELLLLIEGNVEIRIIHADQSETVSHLVSGKVLDELEVLTHTNLTGTITAKSSPTRVLAIPVDTFDDLMERDRGLALKVLELESGRLKGLLENRS</sequence>
<keyword evidence="1" id="KW-0472">Membrane</keyword>
<evidence type="ECO:0000256" key="1">
    <source>
        <dbReference type="SAM" id="Phobius"/>
    </source>
</evidence>
<dbReference type="Gene3D" id="2.60.120.10">
    <property type="entry name" value="Jelly Rolls"/>
    <property type="match status" value="1"/>
</dbReference>
<evidence type="ECO:0000313" key="4">
    <source>
        <dbReference type="EMBL" id="MBD2150979.1"/>
    </source>
</evidence>
<keyword evidence="1" id="KW-1133">Transmembrane helix</keyword>
<reference evidence="4" key="1">
    <citation type="journal article" date="2015" name="ISME J.">
        <title>Draft Genome Sequence of Streptomyces incarnatus NRRL8089, which Produces the Nucleoside Antibiotic Sinefungin.</title>
        <authorList>
            <person name="Oshima K."/>
            <person name="Hattori M."/>
            <person name="Shimizu H."/>
            <person name="Fukuda K."/>
            <person name="Nemoto M."/>
            <person name="Inagaki K."/>
            <person name="Tamura T."/>
        </authorList>
    </citation>
    <scope>NUCLEOTIDE SEQUENCE</scope>
    <source>
        <strain evidence="4">FACHB-1277</strain>
    </source>
</reference>
<keyword evidence="1" id="KW-0812">Transmembrane</keyword>
<feature type="transmembrane region" description="Helical" evidence="1">
    <location>
        <begin position="73"/>
        <end position="94"/>
    </location>
</feature>
<proteinExistence type="predicted"/>
<feature type="transmembrane region" description="Helical" evidence="1">
    <location>
        <begin position="167"/>
        <end position="187"/>
    </location>
</feature>
<feature type="transmembrane region" description="Helical" evidence="1">
    <location>
        <begin position="327"/>
        <end position="345"/>
    </location>
</feature>
<dbReference type="Pfam" id="PF00027">
    <property type="entry name" value="cNMP_binding"/>
    <property type="match status" value="1"/>
</dbReference>
<name>A0A926Z8E5_9CYAN</name>
<dbReference type="CDD" id="cd00038">
    <property type="entry name" value="CAP_ED"/>
    <property type="match status" value="1"/>
</dbReference>
<protein>
    <submittedName>
        <fullName evidence="4">Cyclic nucleotide-binding domain-containing protein</fullName>
    </submittedName>
</protein>
<dbReference type="SMART" id="SM00100">
    <property type="entry name" value="cNMP"/>
    <property type="match status" value="1"/>
</dbReference>
<evidence type="ECO:0000259" key="3">
    <source>
        <dbReference type="PROSITE" id="PS51138"/>
    </source>
</evidence>
<dbReference type="PROSITE" id="PS50042">
    <property type="entry name" value="CNMP_BINDING_3"/>
    <property type="match status" value="1"/>
</dbReference>
<feature type="transmembrane region" description="Helical" evidence="1">
    <location>
        <begin position="12"/>
        <end position="30"/>
    </location>
</feature>
<dbReference type="Proteomes" id="UP000631421">
    <property type="component" value="Unassembled WGS sequence"/>
</dbReference>
<gene>
    <name evidence="4" type="ORF">H6F44_12740</name>
</gene>
<dbReference type="EMBL" id="JACJPY010000038">
    <property type="protein sequence ID" value="MBD2150979.1"/>
    <property type="molecule type" value="Genomic_DNA"/>
</dbReference>
<reference evidence="4" key="2">
    <citation type="submission" date="2020-08" db="EMBL/GenBank/DDBJ databases">
        <authorList>
            <person name="Chen M."/>
            <person name="Teng W."/>
            <person name="Zhao L."/>
            <person name="Hu C."/>
            <person name="Zhou Y."/>
            <person name="Han B."/>
            <person name="Song L."/>
            <person name="Shu W."/>
        </authorList>
    </citation>
    <scope>NUCLEOTIDE SEQUENCE</scope>
    <source>
        <strain evidence="4">FACHB-1277</strain>
    </source>
</reference>
<dbReference type="Pfam" id="PF12801">
    <property type="entry name" value="Fer4_5"/>
    <property type="match status" value="1"/>
</dbReference>
<accession>A0A926Z8E5</accession>